<keyword evidence="9 12" id="KW-0201">Cytochrome c-type biogenesis</keyword>
<keyword evidence="5 12" id="KW-0813">Transport</keyword>
<evidence type="ECO:0000256" key="6">
    <source>
        <dbReference type="ARBA" id="ARBA00022475"/>
    </source>
</evidence>
<evidence type="ECO:0000256" key="10">
    <source>
        <dbReference type="ARBA" id="ARBA00022989"/>
    </source>
</evidence>
<keyword evidence="7 12" id="KW-0997">Cell inner membrane</keyword>
<proteinExistence type="inferred from homology"/>
<keyword evidence="10 12" id="KW-1133">Transmembrane helix</keyword>
<evidence type="ECO:0000256" key="12">
    <source>
        <dbReference type="RuleBase" id="RU363101"/>
    </source>
</evidence>
<feature type="transmembrane region" description="Helical" evidence="12">
    <location>
        <begin position="20"/>
        <end position="41"/>
    </location>
</feature>
<comment type="similarity">
    <text evidence="3 12">Belongs to the CcmD/CycX/HelD family.</text>
</comment>
<dbReference type="PANTHER" id="PTHR37531:SF1">
    <property type="entry name" value="HEME EXPORTER PROTEIN D"/>
    <property type="match status" value="1"/>
</dbReference>
<dbReference type="InterPro" id="IPR052075">
    <property type="entry name" value="Heme_exporter_D"/>
</dbReference>
<evidence type="ECO:0000256" key="7">
    <source>
        <dbReference type="ARBA" id="ARBA00022519"/>
    </source>
</evidence>
<dbReference type="Proteomes" id="UP000790096">
    <property type="component" value="Unassembled WGS sequence"/>
</dbReference>
<dbReference type="EMBL" id="JABBFR010000006">
    <property type="protein sequence ID" value="MBT0724102.1"/>
    <property type="molecule type" value="Genomic_DNA"/>
</dbReference>
<evidence type="ECO:0000256" key="8">
    <source>
        <dbReference type="ARBA" id="ARBA00022692"/>
    </source>
</evidence>
<keyword evidence="6 12" id="KW-1003">Cell membrane</keyword>
<dbReference type="PANTHER" id="PTHR37531">
    <property type="entry name" value="HEME EXPORTER PROTEIN D"/>
    <property type="match status" value="1"/>
</dbReference>
<dbReference type="NCBIfam" id="TIGR03141">
    <property type="entry name" value="cytochro_ccmD"/>
    <property type="match status" value="1"/>
</dbReference>
<gene>
    <name evidence="13" type="primary">ccmD</name>
    <name evidence="13" type="ORF">HH682_06540</name>
</gene>
<evidence type="ECO:0000256" key="1">
    <source>
        <dbReference type="ARBA" id="ARBA00002442"/>
    </source>
</evidence>
<evidence type="ECO:0000256" key="5">
    <source>
        <dbReference type="ARBA" id="ARBA00022448"/>
    </source>
</evidence>
<evidence type="ECO:0000256" key="2">
    <source>
        <dbReference type="ARBA" id="ARBA00004377"/>
    </source>
</evidence>
<dbReference type="Pfam" id="PF04995">
    <property type="entry name" value="CcmD"/>
    <property type="match status" value="1"/>
</dbReference>
<organism evidence="13 14">
    <name type="scientific">Rosenbergiella gaditana</name>
    <dbReference type="NCBI Taxonomy" id="2726987"/>
    <lineage>
        <taxon>Bacteria</taxon>
        <taxon>Pseudomonadati</taxon>
        <taxon>Pseudomonadota</taxon>
        <taxon>Gammaproteobacteria</taxon>
        <taxon>Enterobacterales</taxon>
        <taxon>Erwiniaceae</taxon>
        <taxon>Rosenbergiella</taxon>
    </lineage>
</organism>
<name>A0ABS5SVH3_9GAMM</name>
<evidence type="ECO:0000256" key="9">
    <source>
        <dbReference type="ARBA" id="ARBA00022748"/>
    </source>
</evidence>
<comment type="caution">
    <text evidence="13">The sequence shown here is derived from an EMBL/GenBank/DDBJ whole genome shotgun (WGS) entry which is preliminary data.</text>
</comment>
<protein>
    <recommendedName>
        <fullName evidence="4 12">Heme exporter protein D</fullName>
    </recommendedName>
</protein>
<dbReference type="RefSeq" id="WP_214236790.1">
    <property type="nucleotide sequence ID" value="NZ_JABBFR010000006.1"/>
</dbReference>
<comment type="function">
    <text evidence="1 12">Required for the export of heme to the periplasm for the biogenesis of c-type cytochromes.</text>
</comment>
<dbReference type="InterPro" id="IPR007078">
    <property type="entry name" value="Haem_export_protD_CcmD"/>
</dbReference>
<keyword evidence="8 12" id="KW-0812">Transmembrane</keyword>
<evidence type="ECO:0000256" key="4">
    <source>
        <dbReference type="ARBA" id="ARBA00016461"/>
    </source>
</evidence>
<comment type="subcellular location">
    <subcellularLocation>
        <location evidence="2 12">Cell inner membrane</location>
        <topology evidence="2 12">Single-pass membrane protein</topology>
    </subcellularLocation>
</comment>
<accession>A0ABS5SVH3</accession>
<evidence type="ECO:0000256" key="11">
    <source>
        <dbReference type="ARBA" id="ARBA00023136"/>
    </source>
</evidence>
<sequence length="74" mass="8560">MTPAFHSWAQFLAMGGYGFYVWLSVFVALLVMLILVGHSAYQRRQLLVMIATKQDREKRIMTAKRRKQSTGEKP</sequence>
<keyword evidence="11 12" id="KW-0472">Membrane</keyword>
<evidence type="ECO:0000256" key="3">
    <source>
        <dbReference type="ARBA" id="ARBA00008741"/>
    </source>
</evidence>
<evidence type="ECO:0000313" key="14">
    <source>
        <dbReference type="Proteomes" id="UP000790096"/>
    </source>
</evidence>
<evidence type="ECO:0000313" key="13">
    <source>
        <dbReference type="EMBL" id="MBT0724102.1"/>
    </source>
</evidence>
<reference evidence="13 14" key="1">
    <citation type="submission" date="2020-04" db="EMBL/GenBank/DDBJ databases">
        <title>Genome sequencing of Rosenbergiella species.</title>
        <authorList>
            <person name="Alvarez-Perez S."/>
            <person name="Lievens B."/>
        </authorList>
    </citation>
    <scope>NUCLEOTIDE SEQUENCE [LARGE SCALE GENOMIC DNA]</scope>
    <source>
        <strain evidence="13 14">S61</strain>
    </source>
</reference>
<keyword evidence="14" id="KW-1185">Reference proteome</keyword>